<sequence length="625" mass="69805">MPGRVEWSELGGDEAETVVANLLYSERRSSTRVRPSRGDFGIDVLDPSKREAGKYDVYQIKRYAKTLTASQKKEIEKSFRRVLVGLVRREPPVPLGDWYLIAPVDNTVDNQLDWFHSMPDNVINEMFEDAELALNEDEKQRITVWRNAPERVIKWEGRAFCETLAGEYPYVIDYYLHGGAARLRSAVAEMSAILRRDVSAGEALSTGTADDVALVTPAEISSHLDRIFKVLDTDPHFRYEFSIDLEPGEITRRDGMIAATQEIQPDGRTLTFRVYQRFSESQRERPIPFRLRFAAEDAAFDEDAYDSWRKYGTPLSAPAEVDIDLPGGLGAPLSGGLTEVLLQSQGEDYAARFRVRRSDGTYSPTLTFSITARTGPEQTGVWESGTDESGYLTFDTRTDLETRSGTWGFTRARIVGEEIDAVLPCIEFLQSIATGNVLEVAQRVGPFVDYREIPSHEAAFPDDVMVYLRALSVIQTSTSTPVLIPDLTTVSAADARDVAEAAALIGGQTVFGDWASIRFKDDASSPTVGPNLEEREVSLDDHYEVQIIEPLIVKIGDQELTLGAVERRLLSVGYEVDDGEIVGRPLTNDTAYRRYLRSLPAPDRNSRPVKGKYLGTRAEAFDEQQ</sequence>
<organism evidence="2 3">
    <name type="scientific">Mycolicibacterium obuense</name>
    <dbReference type="NCBI Taxonomy" id="1807"/>
    <lineage>
        <taxon>Bacteria</taxon>
        <taxon>Bacillati</taxon>
        <taxon>Actinomycetota</taxon>
        <taxon>Actinomycetes</taxon>
        <taxon>Mycobacteriales</taxon>
        <taxon>Mycobacteriaceae</taxon>
        <taxon>Mycolicibacterium</taxon>
    </lineage>
</organism>
<evidence type="ECO:0000313" key="3">
    <source>
        <dbReference type="Proteomes" id="UP000036313"/>
    </source>
</evidence>
<feature type="region of interest" description="Disordered" evidence="1">
    <location>
        <begin position="602"/>
        <end position="625"/>
    </location>
</feature>
<gene>
    <name evidence="2" type="ORF">MOBUDSM44075_03661</name>
</gene>
<dbReference type="EMBL" id="JYNU01000023">
    <property type="protein sequence ID" value="KMO74272.1"/>
    <property type="molecule type" value="Genomic_DNA"/>
</dbReference>
<reference evidence="2 3" key="1">
    <citation type="journal article" date="2015" name="Genome Biol. Evol.">
        <title>Characterization of Three Mycobacterium spp. with Potential Use in Bioremediation by Genome Sequencing and Comparative Genomics.</title>
        <authorList>
            <person name="Das S."/>
            <person name="Pettersson B.M."/>
            <person name="Behra P.R."/>
            <person name="Ramesh M."/>
            <person name="Dasgupta S."/>
            <person name="Bhattacharya A."/>
            <person name="Kirsebom L.A."/>
        </authorList>
    </citation>
    <scope>NUCLEOTIDE SEQUENCE [LARGE SCALE GENOMIC DNA]</scope>
    <source>
        <strain evidence="2 3">DSM 44075</strain>
    </source>
</reference>
<evidence type="ECO:0008006" key="4">
    <source>
        <dbReference type="Google" id="ProtNLM"/>
    </source>
</evidence>
<evidence type="ECO:0000313" key="2">
    <source>
        <dbReference type="EMBL" id="KMO74272.1"/>
    </source>
</evidence>
<evidence type="ECO:0000256" key="1">
    <source>
        <dbReference type="SAM" id="MobiDB-lite"/>
    </source>
</evidence>
<dbReference type="Proteomes" id="UP000036313">
    <property type="component" value="Unassembled WGS sequence"/>
</dbReference>
<dbReference type="PATRIC" id="fig|1807.14.peg.3683"/>
<dbReference type="AlphaFoldDB" id="A0A0J6VXX8"/>
<protein>
    <recommendedName>
        <fullName evidence="4">Restriction endonuclease type IV Mrr domain-containing protein</fullName>
    </recommendedName>
</protein>
<proteinExistence type="predicted"/>
<accession>A0A0J6VXX8</accession>
<dbReference type="RefSeq" id="WP_131722023.1">
    <property type="nucleotide sequence ID" value="NZ_JYNU01000023.1"/>
</dbReference>
<comment type="caution">
    <text evidence="2">The sequence shown here is derived from an EMBL/GenBank/DDBJ whole genome shotgun (WGS) entry which is preliminary data.</text>
</comment>
<name>A0A0J6VXX8_9MYCO</name>